<dbReference type="RefSeq" id="WP_237336719.1">
    <property type="nucleotide sequence ID" value="NZ_BAABCM010000001.1"/>
</dbReference>
<accession>A0ABP7HCR6</accession>
<dbReference type="Proteomes" id="UP001501624">
    <property type="component" value="Unassembled WGS sequence"/>
</dbReference>
<dbReference type="SUPFAM" id="SSF88713">
    <property type="entry name" value="Glycoside hydrolase/deacetylase"/>
    <property type="match status" value="1"/>
</dbReference>
<comment type="function">
    <text evidence="1">Catalyzes the cleavage of 5-oxoproline to form L-glutamate coupled to the hydrolysis of ATP to ADP and inorganic phosphate.</text>
</comment>
<dbReference type="InterPro" id="IPR011330">
    <property type="entry name" value="Glyco_hydro/deAcase_b/a-brl"/>
</dbReference>
<comment type="subunit">
    <text evidence="1">Forms a complex composed of PxpA, PxpB and PxpC.</text>
</comment>
<proteinExistence type="inferred from homology"/>
<evidence type="ECO:0000313" key="2">
    <source>
        <dbReference type="EMBL" id="GAA3791101.1"/>
    </source>
</evidence>
<reference evidence="3" key="1">
    <citation type="journal article" date="2019" name="Int. J. Syst. Evol. Microbiol.">
        <title>The Global Catalogue of Microorganisms (GCM) 10K type strain sequencing project: providing services to taxonomists for standard genome sequencing and annotation.</title>
        <authorList>
            <consortium name="The Broad Institute Genomics Platform"/>
            <consortium name="The Broad Institute Genome Sequencing Center for Infectious Disease"/>
            <person name="Wu L."/>
            <person name="Ma J."/>
        </authorList>
    </citation>
    <scope>NUCLEOTIDE SEQUENCE [LARGE SCALE GENOMIC DNA]</scope>
    <source>
        <strain evidence="3">JCM 17017</strain>
    </source>
</reference>
<keyword evidence="3" id="KW-1185">Reference proteome</keyword>
<dbReference type="HAMAP" id="MF_00691">
    <property type="entry name" value="PxpA"/>
    <property type="match status" value="1"/>
</dbReference>
<dbReference type="Gene3D" id="3.20.20.370">
    <property type="entry name" value="Glycoside hydrolase/deacetylase"/>
    <property type="match status" value="1"/>
</dbReference>
<dbReference type="NCBIfam" id="NF003816">
    <property type="entry name" value="PRK05406.1-5"/>
    <property type="match status" value="1"/>
</dbReference>
<keyword evidence="1" id="KW-0547">Nucleotide-binding</keyword>
<dbReference type="PANTHER" id="PTHR30292">
    <property type="entry name" value="UNCHARACTERIZED PROTEIN YBGL-RELATED"/>
    <property type="match status" value="1"/>
</dbReference>
<dbReference type="CDD" id="cd10787">
    <property type="entry name" value="LamB_YcsF_like"/>
    <property type="match status" value="1"/>
</dbReference>
<dbReference type="NCBIfam" id="NF003814">
    <property type="entry name" value="PRK05406.1-3"/>
    <property type="match status" value="1"/>
</dbReference>
<comment type="catalytic activity">
    <reaction evidence="1">
        <text>5-oxo-L-proline + ATP + 2 H2O = L-glutamate + ADP + phosphate + H(+)</text>
        <dbReference type="Rhea" id="RHEA:10348"/>
        <dbReference type="ChEBI" id="CHEBI:15377"/>
        <dbReference type="ChEBI" id="CHEBI:15378"/>
        <dbReference type="ChEBI" id="CHEBI:29985"/>
        <dbReference type="ChEBI" id="CHEBI:30616"/>
        <dbReference type="ChEBI" id="CHEBI:43474"/>
        <dbReference type="ChEBI" id="CHEBI:58402"/>
        <dbReference type="ChEBI" id="CHEBI:456216"/>
        <dbReference type="EC" id="3.5.2.9"/>
    </reaction>
</comment>
<keyword evidence="1" id="KW-0378">Hydrolase</keyword>
<comment type="caution">
    <text evidence="2">The sequence shown here is derived from an EMBL/GenBank/DDBJ whole genome shotgun (WGS) entry which is preliminary data.</text>
</comment>
<sequence length="266" mass="27759">MTRMVDLVADLGEGFGAYRMGDDEALLDLLTSANVACGFHAGDPRIMDATVASCVRRGVAVGAHPSFPDLVGFGRRAMDLTPDEVRTDVLYQIGALQAFATAHGTRVRHVAPHGRLGNLVATRSDYAAAVADAVAAVDPSLIVLAQQGELAVAARTRGLPVAIVGIADRAYRADGTLVPRSAPGAVIHDPDEIARRTVRMVTEGVVRTVDGTDLPVECDTVLVHGDTAGAISLARRIRDELTRAGVVIAALTEVLASRAGAGWCHG</sequence>
<dbReference type="Pfam" id="PF03746">
    <property type="entry name" value="LamB_YcsF"/>
    <property type="match status" value="1"/>
</dbReference>
<organism evidence="2 3">
    <name type="scientific">Amycolatopsis tucumanensis</name>
    <dbReference type="NCBI Taxonomy" id="401106"/>
    <lineage>
        <taxon>Bacteria</taxon>
        <taxon>Bacillati</taxon>
        <taxon>Actinomycetota</taxon>
        <taxon>Actinomycetes</taxon>
        <taxon>Pseudonocardiales</taxon>
        <taxon>Pseudonocardiaceae</taxon>
        <taxon>Amycolatopsis</taxon>
    </lineage>
</organism>
<protein>
    <recommendedName>
        <fullName evidence="1">5-oxoprolinase subunit A</fullName>
        <shortName evidence="1">5-OPase subunit A</shortName>
        <ecNumber evidence="1">3.5.2.9</ecNumber>
    </recommendedName>
    <alternativeName>
        <fullName evidence="1">5-oxoprolinase (ATP-hydrolyzing) subunit A</fullName>
    </alternativeName>
</protein>
<evidence type="ECO:0000256" key="1">
    <source>
        <dbReference type="HAMAP-Rule" id="MF_00691"/>
    </source>
</evidence>
<dbReference type="InterPro" id="IPR005501">
    <property type="entry name" value="LamB/YcsF/PxpA-like"/>
</dbReference>
<dbReference type="EMBL" id="BAABCM010000001">
    <property type="protein sequence ID" value="GAA3791101.1"/>
    <property type="molecule type" value="Genomic_DNA"/>
</dbReference>
<comment type="similarity">
    <text evidence="1">Belongs to the LamB/PxpA family.</text>
</comment>
<dbReference type="PANTHER" id="PTHR30292:SF0">
    <property type="entry name" value="5-OXOPROLINASE SUBUNIT A"/>
    <property type="match status" value="1"/>
</dbReference>
<keyword evidence="1" id="KW-0067">ATP-binding</keyword>
<gene>
    <name evidence="1" type="primary">pxpA</name>
    <name evidence="2" type="ORF">GCM10022380_04500</name>
</gene>
<name>A0ABP7HCR6_9PSEU</name>
<dbReference type="EC" id="3.5.2.9" evidence="1"/>
<evidence type="ECO:0000313" key="3">
    <source>
        <dbReference type="Proteomes" id="UP001501624"/>
    </source>
</evidence>